<feature type="non-terminal residue" evidence="1">
    <location>
        <position position="1"/>
    </location>
</feature>
<proteinExistence type="predicted"/>
<name>A0A820G8A0_9BILA</name>
<protein>
    <submittedName>
        <fullName evidence="1">Uncharacterized protein</fullName>
    </submittedName>
</protein>
<dbReference type="Proteomes" id="UP000663836">
    <property type="component" value="Unassembled WGS sequence"/>
</dbReference>
<gene>
    <name evidence="1" type="ORF">JBS370_LOCUS39572</name>
</gene>
<reference evidence="1" key="1">
    <citation type="submission" date="2021-02" db="EMBL/GenBank/DDBJ databases">
        <authorList>
            <person name="Nowell W R."/>
        </authorList>
    </citation>
    <scope>NUCLEOTIDE SEQUENCE</scope>
</reference>
<organism evidence="1 2">
    <name type="scientific">Rotaria sordida</name>
    <dbReference type="NCBI Taxonomy" id="392033"/>
    <lineage>
        <taxon>Eukaryota</taxon>
        <taxon>Metazoa</taxon>
        <taxon>Spiralia</taxon>
        <taxon>Gnathifera</taxon>
        <taxon>Rotifera</taxon>
        <taxon>Eurotatoria</taxon>
        <taxon>Bdelloidea</taxon>
        <taxon>Philodinida</taxon>
        <taxon>Philodinidae</taxon>
        <taxon>Rotaria</taxon>
    </lineage>
</organism>
<dbReference type="AlphaFoldDB" id="A0A820G8A0"/>
<evidence type="ECO:0000313" key="1">
    <source>
        <dbReference type="EMBL" id="CAF4275269.1"/>
    </source>
</evidence>
<dbReference type="EMBL" id="CAJOBD010028457">
    <property type="protein sequence ID" value="CAF4275269.1"/>
    <property type="molecule type" value="Genomic_DNA"/>
</dbReference>
<accession>A0A820G8A0</accession>
<sequence>EKRQSSKYIDRQQNMIESNKLASKTGEYDQQDKLNDINTIPNTDSHWLRLLARLNGNWLQ</sequence>
<comment type="caution">
    <text evidence="1">The sequence shown here is derived from an EMBL/GenBank/DDBJ whole genome shotgun (WGS) entry which is preliminary data.</text>
</comment>
<evidence type="ECO:0000313" key="2">
    <source>
        <dbReference type="Proteomes" id="UP000663836"/>
    </source>
</evidence>